<accession>A0AAN9G9S9</accession>
<keyword evidence="3" id="KW-1185">Reference proteome</keyword>
<proteinExistence type="predicted"/>
<evidence type="ECO:0000256" key="1">
    <source>
        <dbReference type="SAM" id="Phobius"/>
    </source>
</evidence>
<keyword evidence="1" id="KW-1133">Transmembrane helix</keyword>
<dbReference type="InterPro" id="IPR016186">
    <property type="entry name" value="C-type_lectin-like/link_sf"/>
</dbReference>
<name>A0AAN9G9S9_9CAEN</name>
<feature type="transmembrane region" description="Helical" evidence="1">
    <location>
        <begin position="362"/>
        <end position="387"/>
    </location>
</feature>
<keyword evidence="1" id="KW-0812">Transmembrane</keyword>
<keyword evidence="1" id="KW-0472">Membrane</keyword>
<comment type="caution">
    <text evidence="2">The sequence shown here is derived from an EMBL/GenBank/DDBJ whole genome shotgun (WGS) entry which is preliminary data.</text>
</comment>
<dbReference type="Gene3D" id="3.10.100.10">
    <property type="entry name" value="Mannose-Binding Protein A, subunit A"/>
    <property type="match status" value="1"/>
</dbReference>
<organism evidence="2 3">
    <name type="scientific">Littorina saxatilis</name>
    <dbReference type="NCBI Taxonomy" id="31220"/>
    <lineage>
        <taxon>Eukaryota</taxon>
        <taxon>Metazoa</taxon>
        <taxon>Spiralia</taxon>
        <taxon>Lophotrochozoa</taxon>
        <taxon>Mollusca</taxon>
        <taxon>Gastropoda</taxon>
        <taxon>Caenogastropoda</taxon>
        <taxon>Littorinimorpha</taxon>
        <taxon>Littorinoidea</taxon>
        <taxon>Littorinidae</taxon>
        <taxon>Littorina</taxon>
    </lineage>
</organism>
<evidence type="ECO:0000313" key="3">
    <source>
        <dbReference type="Proteomes" id="UP001374579"/>
    </source>
</evidence>
<dbReference type="Proteomes" id="UP001374579">
    <property type="component" value="Unassembled WGS sequence"/>
</dbReference>
<reference evidence="2 3" key="1">
    <citation type="submission" date="2024-02" db="EMBL/GenBank/DDBJ databases">
        <title>Chromosome-scale genome assembly of the rough periwinkle Littorina saxatilis.</title>
        <authorList>
            <person name="De Jode A."/>
            <person name="Faria R."/>
            <person name="Formenti G."/>
            <person name="Sims Y."/>
            <person name="Smith T.P."/>
            <person name="Tracey A."/>
            <person name="Wood J.M.D."/>
            <person name="Zagrodzka Z.B."/>
            <person name="Johannesson K."/>
            <person name="Butlin R.K."/>
            <person name="Leder E.H."/>
        </authorList>
    </citation>
    <scope>NUCLEOTIDE SEQUENCE [LARGE SCALE GENOMIC DNA]</scope>
    <source>
        <strain evidence="2">Snail1</strain>
        <tissue evidence="2">Muscle</tissue>
    </source>
</reference>
<gene>
    <name evidence="2" type="ORF">V1264_003312</name>
</gene>
<dbReference type="EMBL" id="JBAMIC010000012">
    <property type="protein sequence ID" value="KAK7099125.1"/>
    <property type="molecule type" value="Genomic_DNA"/>
</dbReference>
<protein>
    <recommendedName>
        <fullName evidence="4">C-type lectin domain-containing protein</fullName>
    </recommendedName>
</protein>
<dbReference type="InterPro" id="IPR016187">
    <property type="entry name" value="CTDL_fold"/>
</dbReference>
<dbReference type="SUPFAM" id="SSF56436">
    <property type="entry name" value="C-type lectin-like"/>
    <property type="match status" value="1"/>
</dbReference>
<evidence type="ECO:0008006" key="4">
    <source>
        <dbReference type="Google" id="ProtNLM"/>
    </source>
</evidence>
<sequence>MVSGQVYGFSSNPTDLETARQCCTAYGPYFRLAVFDDVTPADVITVELRGLVGTSKSFWVDAIRAGYNTSENFTWSSGQPVSESQWAAVNRGAQDVACHLEMDYTVPRLTGDVQPATNYSVLCQEFDPPDQTQLLTESTTFTVSEPATVESLPASSIESLVAATSTNPDDEISSGSTIKTTDSSELVFEASQTDSSLTSLLLLDPTPTISPSGAGSMALRATTLIPQTSIFSHNDVNTGDVSASTHTLTTLEQSTNIAPSFDSISSSEIPSVFGDMSTPSFEPSETETYSTTAPSTNENITNRIIHTCCCTLPPSQSVTQAEPDVQEKINSIQENLAVNKSILSRTIRKKTSATDDRLTACVIGGVGLACLLLSIMLVIILDMRVLFSIRPGIRIRQL</sequence>
<dbReference type="AlphaFoldDB" id="A0AAN9G9S9"/>
<evidence type="ECO:0000313" key="2">
    <source>
        <dbReference type="EMBL" id="KAK7099125.1"/>
    </source>
</evidence>